<sequence length="50" mass="5342">MTRAPGEIPDRAVLLLQGAVVAGFAAAQFVALRRSRPAGRRTRPGRRLGT</sequence>
<evidence type="ECO:0000313" key="3">
    <source>
        <dbReference type="Proteomes" id="UP000479241"/>
    </source>
</evidence>
<reference evidence="2 3" key="1">
    <citation type="submission" date="2019-12" db="EMBL/GenBank/DDBJ databases">
        <title>the WGS of Blastococcus saxobsidens 67B17.</title>
        <authorList>
            <person name="Jiang Z."/>
        </authorList>
    </citation>
    <scope>NUCLEOTIDE SEQUENCE [LARGE SCALE GENOMIC DNA]</scope>
    <source>
        <strain evidence="2 3">67B17</strain>
    </source>
</reference>
<dbReference type="AlphaFoldDB" id="A0A6L9W039"/>
<dbReference type="Proteomes" id="UP000479241">
    <property type="component" value="Unassembled WGS sequence"/>
</dbReference>
<gene>
    <name evidence="2" type="ORF">GCU60_03335</name>
</gene>
<keyword evidence="1" id="KW-0472">Membrane</keyword>
<proteinExistence type="predicted"/>
<keyword evidence="1" id="KW-1133">Transmembrane helix</keyword>
<keyword evidence="1" id="KW-0812">Transmembrane</keyword>
<organism evidence="2 3">
    <name type="scientific">Blastococcus saxobsidens</name>
    <dbReference type="NCBI Taxonomy" id="138336"/>
    <lineage>
        <taxon>Bacteria</taxon>
        <taxon>Bacillati</taxon>
        <taxon>Actinomycetota</taxon>
        <taxon>Actinomycetes</taxon>
        <taxon>Geodermatophilales</taxon>
        <taxon>Geodermatophilaceae</taxon>
        <taxon>Blastococcus</taxon>
    </lineage>
</organism>
<dbReference type="EMBL" id="JAAGWG010000004">
    <property type="protein sequence ID" value="NEK84800.1"/>
    <property type="molecule type" value="Genomic_DNA"/>
</dbReference>
<name>A0A6L9W039_9ACTN</name>
<comment type="caution">
    <text evidence="2">The sequence shown here is derived from an EMBL/GenBank/DDBJ whole genome shotgun (WGS) entry which is preliminary data.</text>
</comment>
<feature type="transmembrane region" description="Helical" evidence="1">
    <location>
        <begin position="12"/>
        <end position="32"/>
    </location>
</feature>
<dbReference type="RefSeq" id="WP_163202222.1">
    <property type="nucleotide sequence ID" value="NZ_JAAGWG010000004.1"/>
</dbReference>
<protein>
    <submittedName>
        <fullName evidence="2">Uncharacterized protein</fullName>
    </submittedName>
</protein>
<evidence type="ECO:0000313" key="2">
    <source>
        <dbReference type="EMBL" id="NEK84800.1"/>
    </source>
</evidence>
<evidence type="ECO:0000256" key="1">
    <source>
        <dbReference type="SAM" id="Phobius"/>
    </source>
</evidence>
<accession>A0A6L9W039</accession>